<evidence type="ECO:0000313" key="2">
    <source>
        <dbReference type="Proteomes" id="UP001153331"/>
    </source>
</evidence>
<reference evidence="1" key="1">
    <citation type="submission" date="2022-11" db="EMBL/GenBank/DDBJ databases">
        <title>Genome Sequence of Boeremia exigua.</title>
        <authorList>
            <person name="Buettner E."/>
        </authorList>
    </citation>
    <scope>NUCLEOTIDE SEQUENCE</scope>
    <source>
        <strain evidence="1">CU02</strain>
    </source>
</reference>
<protein>
    <submittedName>
        <fullName evidence="1">Uncharacterized protein</fullName>
    </submittedName>
</protein>
<sequence>MDVPGSHNISPWGEVDEAEPTGSLESEQEDGIYNASSSVLCEKCIALTYQGMRASEASPQGQLHHDNWASLAKAATLGCRLCTFFTVAALHPKSKPGNAFYSDKNGPIYLKIAETWQKQVINRLPKLYQDAIYLTKALGKQYIWVDSLCIIQDSKDDWASECERMSDVYSNSCLTISAMSYRDNLQGFQEVHSDDIPPHCLLCPLPGHPGTRVCVRSMVDHESRTDYLKARGWAFQELLLSPRVLHFTTTAMAFECDTCTTMERGPGSDSLFGYDPERKRLVYAADSLHIRYYDRWLQIVQSYSHLNLTYNSDRLPALSGIACLVASKTDDRYVAGLWRQDIAAGLLWYVWPCRPLESAYVGPSWSWASPPAVWTFDPERRRFLKLDVIDVDAQLATSNPYGEISAARLVVSGPLKQCTTSQLVKKGPRFFVLKGERSLTVRFAFDEGRIDSRTSSSIWCLDCTSDKALDIEMARLSKRRETFLRPHGLILERVQETVYKRIGAFEIFDIPDDGTGWHNTDFVTTTVSII</sequence>
<dbReference type="EMBL" id="JAPHNI010000140">
    <property type="protein sequence ID" value="KAJ8115431.1"/>
    <property type="molecule type" value="Genomic_DNA"/>
</dbReference>
<proteinExistence type="predicted"/>
<organism evidence="1 2">
    <name type="scientific">Boeremia exigua</name>
    <dbReference type="NCBI Taxonomy" id="749465"/>
    <lineage>
        <taxon>Eukaryota</taxon>
        <taxon>Fungi</taxon>
        <taxon>Dikarya</taxon>
        <taxon>Ascomycota</taxon>
        <taxon>Pezizomycotina</taxon>
        <taxon>Dothideomycetes</taxon>
        <taxon>Pleosporomycetidae</taxon>
        <taxon>Pleosporales</taxon>
        <taxon>Pleosporineae</taxon>
        <taxon>Didymellaceae</taxon>
        <taxon>Boeremia</taxon>
    </lineage>
</organism>
<dbReference type="Proteomes" id="UP001153331">
    <property type="component" value="Unassembled WGS sequence"/>
</dbReference>
<keyword evidence="2" id="KW-1185">Reference proteome</keyword>
<comment type="caution">
    <text evidence="1">The sequence shown here is derived from an EMBL/GenBank/DDBJ whole genome shotgun (WGS) entry which is preliminary data.</text>
</comment>
<accession>A0ACC2IJT0</accession>
<evidence type="ECO:0000313" key="1">
    <source>
        <dbReference type="EMBL" id="KAJ8115431.1"/>
    </source>
</evidence>
<gene>
    <name evidence="1" type="ORF">OPT61_g2920</name>
</gene>
<name>A0ACC2IJT0_9PLEO</name>